<evidence type="ECO:0000256" key="3">
    <source>
        <dbReference type="ARBA" id="ARBA00022801"/>
    </source>
</evidence>
<evidence type="ECO:0000256" key="5">
    <source>
        <dbReference type="ARBA" id="ARBA00023239"/>
    </source>
</evidence>
<dbReference type="SUPFAM" id="SSF48150">
    <property type="entry name" value="DNA-glycosylase"/>
    <property type="match status" value="1"/>
</dbReference>
<feature type="domain" description="HhH-GPD" evidence="10">
    <location>
        <begin position="158"/>
        <end position="309"/>
    </location>
</feature>
<comment type="caution">
    <text evidence="8">Lacks conserved residue(s) required for the propagation of feature annotation.</text>
</comment>
<keyword evidence="5 8" id="KW-0456">Lyase</keyword>
<gene>
    <name evidence="11" type="primary">NTH1_1</name>
    <name evidence="8" type="synonym">NTH1</name>
    <name evidence="11" type="ORF">SLS59_005293</name>
</gene>
<dbReference type="InterPro" id="IPR011257">
    <property type="entry name" value="DNA_glycosylase"/>
</dbReference>
<comment type="catalytic activity">
    <reaction evidence="7 8">
        <text>2'-deoxyribonucleotide-(2'-deoxyribose 5'-phosphate)-2'-deoxyribonucleotide-DNA = a 3'-end 2'-deoxyribonucleotide-(2,3-dehydro-2,3-deoxyribose 5'-phosphate)-DNA + a 5'-end 5'-phospho-2'-deoxyribonucleoside-DNA + H(+)</text>
        <dbReference type="Rhea" id="RHEA:66592"/>
        <dbReference type="Rhea" id="RHEA-COMP:13180"/>
        <dbReference type="Rhea" id="RHEA-COMP:16897"/>
        <dbReference type="Rhea" id="RHEA-COMP:17067"/>
        <dbReference type="ChEBI" id="CHEBI:15378"/>
        <dbReference type="ChEBI" id="CHEBI:136412"/>
        <dbReference type="ChEBI" id="CHEBI:157695"/>
        <dbReference type="ChEBI" id="CHEBI:167181"/>
        <dbReference type="EC" id="4.2.99.18"/>
    </reaction>
</comment>
<dbReference type="SMART" id="SM00478">
    <property type="entry name" value="ENDO3c"/>
    <property type="match status" value="1"/>
</dbReference>
<comment type="caution">
    <text evidence="11">The sequence shown here is derived from an EMBL/GenBank/DDBJ whole genome shotgun (WGS) entry which is preliminary data.</text>
</comment>
<dbReference type="EC" id="4.2.99.18" evidence="8"/>
<sequence length="396" mass="43389">MSRDASRVLAASRTLRQTRSGANPPAHDPSDSELSSIPSDVGSDGEFTTPPAKRRKAARNTPVKVKHESVETSVTNIASPKKEVKPKRTRRAPAKKIKSEDGNVKIEPPSNWEEIYALTREMRNEIVAPVDTMGCESLADKQRSPRDQRFQTLIALMLSSQTKDTVTAVAMRNMQENMPGGFNLESMLAIDPPALNALINKVGFHNLKTKYIKQTAEILRDKFASDIPDTIPGLVSLPGVGPKMAYLTMSAAWGKDEGIGVDVHVHRITNLWGWHKTQNPEQTRAALESWLPKDKWHDINNLLVGFGQTICLPVGRKCGDCKLSERGLCPSAVVGVKKKAKKEAVVKAEPNGEEAVKEETVVAEIGEVKAEEVDVAVGDIEDIGQPPRKRASRSKS</sequence>
<dbReference type="Pfam" id="PF00730">
    <property type="entry name" value="HhH-GPD"/>
    <property type="match status" value="1"/>
</dbReference>
<comment type="function">
    <text evidence="8">Bifunctional DNA N-glycosylase with associated apurinic/apyrimidinic (AP) lyase function that catalyzes the first step in base excision repair (BER), the primary repair pathway for the repair of oxidative DNA damage. The DNA N-glycosylase activity releases the damaged DNA base from DNA by cleaving the N-glycosidic bond, leaving an AP site. The AP lyase activity cleaves the phosphodiester bond 3' to the AP site by a beta-elimination. Primarily recognizes and repairs oxidative base damage of pyrimidines.</text>
</comment>
<keyword evidence="12" id="KW-1185">Reference proteome</keyword>
<comment type="subcellular location">
    <subcellularLocation>
        <location evidence="8">Nucleus</location>
    </subcellularLocation>
    <subcellularLocation>
        <location evidence="8">Mitochondrion</location>
    </subcellularLocation>
</comment>
<dbReference type="EC" id="3.2.2.-" evidence="8"/>
<evidence type="ECO:0000256" key="1">
    <source>
        <dbReference type="ARBA" id="ARBA00008343"/>
    </source>
</evidence>
<dbReference type="PANTHER" id="PTHR43286">
    <property type="entry name" value="ENDONUCLEASE III-LIKE PROTEIN 1"/>
    <property type="match status" value="1"/>
</dbReference>
<evidence type="ECO:0000313" key="12">
    <source>
        <dbReference type="Proteomes" id="UP001521222"/>
    </source>
</evidence>
<protein>
    <recommendedName>
        <fullName evidence="8">Endonuclease III homolog</fullName>
        <ecNumber evidence="8">3.2.2.-</ecNumber>
        <ecNumber evidence="8">4.2.99.18</ecNumber>
    </recommendedName>
    <alternativeName>
        <fullName evidence="8">Bifunctional DNA N-glycosylase/DNA-(apurinic or apyrimidinic site) lyase</fullName>
        <shortName evidence="8">DNA glycosylase/AP lyase</shortName>
    </alternativeName>
</protein>
<dbReference type="Pfam" id="PF00633">
    <property type="entry name" value="HHH"/>
    <property type="match status" value="1"/>
</dbReference>
<keyword evidence="8" id="KW-0496">Mitochondrion</keyword>
<evidence type="ECO:0000259" key="10">
    <source>
        <dbReference type="SMART" id="SM00478"/>
    </source>
</evidence>
<keyword evidence="8" id="KW-0539">Nucleus</keyword>
<dbReference type="PROSITE" id="PS01155">
    <property type="entry name" value="ENDONUCLEASE_III_2"/>
    <property type="match status" value="1"/>
</dbReference>
<evidence type="ECO:0000256" key="7">
    <source>
        <dbReference type="ARBA" id="ARBA00044632"/>
    </source>
</evidence>
<dbReference type="InterPro" id="IPR000445">
    <property type="entry name" value="HhH_motif"/>
</dbReference>
<keyword evidence="6 8" id="KW-0326">Glycosidase</keyword>
<accession>A0ABR3R9P0</accession>
<organism evidence="11 12">
    <name type="scientific">Nothophoma quercina</name>
    <dbReference type="NCBI Taxonomy" id="749835"/>
    <lineage>
        <taxon>Eukaryota</taxon>
        <taxon>Fungi</taxon>
        <taxon>Dikarya</taxon>
        <taxon>Ascomycota</taxon>
        <taxon>Pezizomycotina</taxon>
        <taxon>Dothideomycetes</taxon>
        <taxon>Pleosporomycetidae</taxon>
        <taxon>Pleosporales</taxon>
        <taxon>Pleosporineae</taxon>
        <taxon>Didymellaceae</taxon>
        <taxon>Nothophoma</taxon>
    </lineage>
</organism>
<name>A0ABR3R9P0_9PLEO</name>
<dbReference type="Gene3D" id="1.10.1670.10">
    <property type="entry name" value="Helix-hairpin-Helix base-excision DNA repair enzymes (C-terminal)"/>
    <property type="match status" value="1"/>
</dbReference>
<dbReference type="PANTHER" id="PTHR43286:SF1">
    <property type="entry name" value="ENDONUCLEASE III-LIKE PROTEIN 1"/>
    <property type="match status" value="1"/>
</dbReference>
<dbReference type="CDD" id="cd00056">
    <property type="entry name" value="ENDO3c"/>
    <property type="match status" value="1"/>
</dbReference>
<keyword evidence="2 8" id="KW-0227">DNA damage</keyword>
<keyword evidence="3 8" id="KW-0378">Hydrolase</keyword>
<evidence type="ECO:0000256" key="8">
    <source>
        <dbReference type="HAMAP-Rule" id="MF_03183"/>
    </source>
</evidence>
<dbReference type="InterPro" id="IPR030841">
    <property type="entry name" value="NTH1"/>
</dbReference>
<feature type="compositionally biased region" description="Basic residues" evidence="9">
    <location>
        <begin position="84"/>
        <end position="96"/>
    </location>
</feature>
<evidence type="ECO:0000256" key="4">
    <source>
        <dbReference type="ARBA" id="ARBA00023204"/>
    </source>
</evidence>
<dbReference type="InterPro" id="IPR004036">
    <property type="entry name" value="Endonuclease-III-like_CS2"/>
</dbReference>
<dbReference type="InterPro" id="IPR023170">
    <property type="entry name" value="HhH_base_excis_C"/>
</dbReference>
<comment type="similarity">
    <text evidence="1 8">Belongs to the Nth/MutY family.</text>
</comment>
<dbReference type="HAMAP" id="MF_03183">
    <property type="entry name" value="Endonuclease_III_Nth"/>
    <property type="match status" value="1"/>
</dbReference>
<keyword evidence="4 8" id="KW-0234">DNA repair</keyword>
<reference evidence="11 12" key="1">
    <citation type="submission" date="2024-02" db="EMBL/GenBank/DDBJ databases">
        <title>De novo assembly and annotation of 12 fungi associated with fruit tree decline syndrome in Ontario, Canada.</title>
        <authorList>
            <person name="Sulman M."/>
            <person name="Ellouze W."/>
            <person name="Ilyukhin E."/>
        </authorList>
    </citation>
    <scope>NUCLEOTIDE SEQUENCE [LARGE SCALE GENOMIC DNA]</scope>
    <source>
        <strain evidence="11 12">M97-236</strain>
    </source>
</reference>
<dbReference type="InterPro" id="IPR003265">
    <property type="entry name" value="HhH-GPD_domain"/>
</dbReference>
<dbReference type="Proteomes" id="UP001521222">
    <property type="component" value="Unassembled WGS sequence"/>
</dbReference>
<evidence type="ECO:0000256" key="2">
    <source>
        <dbReference type="ARBA" id="ARBA00022763"/>
    </source>
</evidence>
<dbReference type="EMBL" id="JAKIXB020000016">
    <property type="protein sequence ID" value="KAL1601141.1"/>
    <property type="molecule type" value="Genomic_DNA"/>
</dbReference>
<evidence type="ECO:0000313" key="11">
    <source>
        <dbReference type="EMBL" id="KAL1601141.1"/>
    </source>
</evidence>
<dbReference type="Gene3D" id="1.10.340.30">
    <property type="entry name" value="Hypothetical protein, domain 2"/>
    <property type="match status" value="1"/>
</dbReference>
<evidence type="ECO:0000256" key="9">
    <source>
        <dbReference type="SAM" id="MobiDB-lite"/>
    </source>
</evidence>
<feature type="region of interest" description="Disordered" evidence="9">
    <location>
        <begin position="1"/>
        <end position="105"/>
    </location>
</feature>
<evidence type="ECO:0000256" key="6">
    <source>
        <dbReference type="ARBA" id="ARBA00023295"/>
    </source>
</evidence>
<proteinExistence type="inferred from homology"/>